<name>A0A1F6A2L7_9BACT</name>
<organism evidence="1 2">
    <name type="scientific">Candidatus Gottesmanbacteria bacterium RIFCSPHIGHO2_02_FULL_39_14</name>
    <dbReference type="NCBI Taxonomy" id="1798383"/>
    <lineage>
        <taxon>Bacteria</taxon>
        <taxon>Candidatus Gottesmaniibacteriota</taxon>
    </lineage>
</organism>
<accession>A0A1F6A2L7</accession>
<gene>
    <name evidence="1" type="ORF">A3D78_05680</name>
</gene>
<evidence type="ECO:0008006" key="3">
    <source>
        <dbReference type="Google" id="ProtNLM"/>
    </source>
</evidence>
<protein>
    <recommendedName>
        <fullName evidence="3">Phage-Barnase-EndoU-ColicinE5/D-RelE like nuclease 3 domain-containing protein</fullName>
    </recommendedName>
</protein>
<dbReference type="AlphaFoldDB" id="A0A1F6A2L7"/>
<comment type="caution">
    <text evidence="1">The sequence shown here is derived from an EMBL/GenBank/DDBJ whole genome shotgun (WGS) entry which is preliminary data.</text>
</comment>
<proteinExistence type="predicted"/>
<dbReference type="Proteomes" id="UP000176253">
    <property type="component" value="Unassembled WGS sequence"/>
</dbReference>
<sequence>MILKVDDYQKIPVILSKNTWYKKLLDPIFGHPEVKPFLPEIKETIINPQYIFRSIRDPRSKLFITVIKTEKFASYFLVVVIKYVKDDDSTTGYISTVMINRKLPKYSTKLWERKILT</sequence>
<evidence type="ECO:0000313" key="1">
    <source>
        <dbReference type="EMBL" id="OGG18918.1"/>
    </source>
</evidence>
<evidence type="ECO:0000313" key="2">
    <source>
        <dbReference type="Proteomes" id="UP000176253"/>
    </source>
</evidence>
<reference evidence="1 2" key="1">
    <citation type="journal article" date="2016" name="Nat. Commun.">
        <title>Thousands of microbial genomes shed light on interconnected biogeochemical processes in an aquifer system.</title>
        <authorList>
            <person name="Anantharaman K."/>
            <person name="Brown C.T."/>
            <person name="Hug L.A."/>
            <person name="Sharon I."/>
            <person name="Castelle C.J."/>
            <person name="Probst A.J."/>
            <person name="Thomas B.C."/>
            <person name="Singh A."/>
            <person name="Wilkins M.J."/>
            <person name="Karaoz U."/>
            <person name="Brodie E.L."/>
            <person name="Williams K.H."/>
            <person name="Hubbard S.S."/>
            <person name="Banfield J.F."/>
        </authorList>
    </citation>
    <scope>NUCLEOTIDE SEQUENCE [LARGE SCALE GENOMIC DNA]</scope>
</reference>
<dbReference type="EMBL" id="MFJM01000012">
    <property type="protein sequence ID" value="OGG18918.1"/>
    <property type="molecule type" value="Genomic_DNA"/>
</dbReference>